<dbReference type="EC" id="3.2.1.52" evidence="3"/>
<dbReference type="PANTHER" id="PTHR22600">
    <property type="entry name" value="BETA-HEXOSAMINIDASE"/>
    <property type="match status" value="1"/>
</dbReference>
<dbReference type="InterPro" id="IPR025705">
    <property type="entry name" value="Beta_hexosaminidase_sua/sub"/>
</dbReference>
<dbReference type="Gene3D" id="3.20.20.80">
    <property type="entry name" value="Glycosidases"/>
    <property type="match status" value="1"/>
</dbReference>
<accession>A0ABN6SGE7</accession>
<organism evidence="8 9">
    <name type="scientific">Bombiscardovia apis</name>
    <dbReference type="NCBI Taxonomy" id="2932182"/>
    <lineage>
        <taxon>Bacteria</taxon>
        <taxon>Bacillati</taxon>
        <taxon>Actinomycetota</taxon>
        <taxon>Actinomycetes</taxon>
        <taxon>Bifidobacteriales</taxon>
        <taxon>Bifidobacteriaceae</taxon>
        <taxon>Bombiscardovia</taxon>
    </lineage>
</organism>
<evidence type="ECO:0000259" key="7">
    <source>
        <dbReference type="Pfam" id="PF02838"/>
    </source>
</evidence>
<keyword evidence="5" id="KW-0326">Glycosidase</keyword>
<dbReference type="InterPro" id="IPR015883">
    <property type="entry name" value="Glyco_hydro_20_cat"/>
</dbReference>
<proteinExistence type="inferred from homology"/>
<name>A0ABN6SGE7_9BIFI</name>
<comment type="similarity">
    <text evidence="2">Belongs to the glycosyl hydrolase 20 family.</text>
</comment>
<dbReference type="RefSeq" id="WP_317642287.1">
    <property type="nucleotide sequence ID" value="NZ_AP026800.1"/>
</dbReference>
<dbReference type="SUPFAM" id="SSF55545">
    <property type="entry name" value="beta-N-acetylhexosaminidase-like domain"/>
    <property type="match status" value="1"/>
</dbReference>
<evidence type="ECO:0000256" key="3">
    <source>
        <dbReference type="ARBA" id="ARBA00012663"/>
    </source>
</evidence>
<dbReference type="SUPFAM" id="SSF51445">
    <property type="entry name" value="(Trans)glycosidases"/>
    <property type="match status" value="1"/>
</dbReference>
<feature type="domain" description="Glycoside hydrolase family 20 catalytic" evidence="6">
    <location>
        <begin position="152"/>
        <end position="389"/>
    </location>
</feature>
<dbReference type="PRINTS" id="PR00738">
    <property type="entry name" value="GLHYDRLASE20"/>
</dbReference>
<dbReference type="CDD" id="cd06565">
    <property type="entry name" value="GH20_GcnA-like"/>
    <property type="match status" value="1"/>
</dbReference>
<evidence type="ECO:0000256" key="5">
    <source>
        <dbReference type="ARBA" id="ARBA00023295"/>
    </source>
</evidence>
<protein>
    <recommendedName>
        <fullName evidence="3">beta-N-acetylhexosaminidase</fullName>
        <ecNumber evidence="3">3.2.1.52</ecNumber>
    </recommendedName>
</protein>
<gene>
    <name evidence="8" type="ORF">KIMH_08850</name>
</gene>
<dbReference type="Gene3D" id="3.30.379.10">
    <property type="entry name" value="Chitobiase/beta-hexosaminidase domain 2-like"/>
    <property type="match status" value="1"/>
</dbReference>
<evidence type="ECO:0000313" key="8">
    <source>
        <dbReference type="EMBL" id="BDR54774.1"/>
    </source>
</evidence>
<evidence type="ECO:0000256" key="4">
    <source>
        <dbReference type="ARBA" id="ARBA00022801"/>
    </source>
</evidence>
<dbReference type="Pfam" id="PF00728">
    <property type="entry name" value="Glyco_hydro_20"/>
    <property type="match status" value="1"/>
</dbReference>
<sequence>MSQTVHTSPSSTASSTQLALIPQPSKLSITGSPILMPCQGRISYQGPQENSFSSTGNFLAQELASDIEESTGFSWQCAQGSAWKAWISLQIDSSLAAQEYRIVIDERQPSPVNLIGGDMEGLRYAVQTLRQIFKQSAPLLPQLRIEDKPVFAVRSYSLDVTRGRVPTMAWLKAWANKLAYYKYNQLQLYIEHTFAFDGMSESWRGTSPLQPQDIIEFDTYCAQLGIELVPSLSTFGHHYMTLRTQTYRRLGEFPQDAERPYSFIERQEHHTLNVADQDAFAFSCAIIDAYAPLFRTKKFNIGGDETFDLGKGQSKVLAEQVGVEKLYADYVVKLCQHVEEQGREPMFWGDIAVSTPKVLDRLPKDNPLLNWLYSPEVDDEKVKMVADMGLPQYVCSAVQAWNGLLPKVHDAWSNIYRLNQYGLQYGAVGAMITDWGDYGHINDPVMSIPGMVYGAQYSWNPQGPGFDQMNRLMDELEYGDRQGKYVEALVEASEAVAFSWGDMVTYMELDDGQGSVNTDVSSFLASIHTKEEWSLEDITSLSQARTHYLELILDKLKDASNLNQRLDQASKQLASVVAGSSLPASQTGQAQLLSVEGQRLFNLLGLTLASKLGLTDTQTQSGLPSPEELASELENWFEGYRARWRRVSKESELRRISAIVWSYADMLRR</sequence>
<evidence type="ECO:0000259" key="6">
    <source>
        <dbReference type="Pfam" id="PF00728"/>
    </source>
</evidence>
<dbReference type="InterPro" id="IPR029018">
    <property type="entry name" value="Hex-like_dom2"/>
</dbReference>
<dbReference type="Pfam" id="PF02838">
    <property type="entry name" value="Glyco_hydro_20b"/>
    <property type="match status" value="1"/>
</dbReference>
<evidence type="ECO:0000256" key="1">
    <source>
        <dbReference type="ARBA" id="ARBA00001231"/>
    </source>
</evidence>
<keyword evidence="4" id="KW-0378">Hydrolase</keyword>
<evidence type="ECO:0000256" key="2">
    <source>
        <dbReference type="ARBA" id="ARBA00006285"/>
    </source>
</evidence>
<dbReference type="Proteomes" id="UP001321748">
    <property type="component" value="Chromosome"/>
</dbReference>
<feature type="domain" description="Beta-hexosaminidase bacterial type N-terminal" evidence="7">
    <location>
        <begin position="19"/>
        <end position="147"/>
    </location>
</feature>
<comment type="catalytic activity">
    <reaction evidence="1">
        <text>Hydrolysis of terminal non-reducing N-acetyl-D-hexosamine residues in N-acetyl-beta-D-hexosaminides.</text>
        <dbReference type="EC" id="3.2.1.52"/>
    </reaction>
</comment>
<keyword evidence="9" id="KW-1185">Reference proteome</keyword>
<dbReference type="EMBL" id="AP026800">
    <property type="protein sequence ID" value="BDR54774.1"/>
    <property type="molecule type" value="Genomic_DNA"/>
</dbReference>
<reference evidence="8 9" key="1">
    <citation type="journal article" date="2023" name="Microbiol. Spectr.">
        <title>Symbiosis of Carpenter Bees with Uncharacterized Lactic Acid Bacteria Showing NAD Auxotrophy.</title>
        <authorList>
            <person name="Kawasaki S."/>
            <person name="Ozawa K."/>
            <person name="Mori T."/>
            <person name="Yamamoto A."/>
            <person name="Ito M."/>
            <person name="Ohkuma M."/>
            <person name="Sakamoto M."/>
            <person name="Matsutani M."/>
        </authorList>
    </citation>
    <scope>NUCLEOTIDE SEQUENCE [LARGE SCALE GENOMIC DNA]</scope>
    <source>
        <strain evidence="8 9">KimH</strain>
    </source>
</reference>
<dbReference type="InterPro" id="IPR015882">
    <property type="entry name" value="HEX_bac_N"/>
</dbReference>
<dbReference type="PANTHER" id="PTHR22600:SF57">
    <property type="entry name" value="BETA-N-ACETYLHEXOSAMINIDASE"/>
    <property type="match status" value="1"/>
</dbReference>
<evidence type="ECO:0000313" key="9">
    <source>
        <dbReference type="Proteomes" id="UP001321748"/>
    </source>
</evidence>
<dbReference type="InterPro" id="IPR017853">
    <property type="entry name" value="GH"/>
</dbReference>